<organism evidence="4 5">
    <name type="scientific">Streptomyces abyssalis</name>
    <dbReference type="NCBI Taxonomy" id="933944"/>
    <lineage>
        <taxon>Bacteria</taxon>
        <taxon>Bacillati</taxon>
        <taxon>Actinomycetota</taxon>
        <taxon>Actinomycetes</taxon>
        <taxon>Kitasatosporales</taxon>
        <taxon>Streptomycetaceae</taxon>
        <taxon>Streptomyces</taxon>
    </lineage>
</organism>
<dbReference type="OrthoDB" id="3527311at2"/>
<evidence type="ECO:0000256" key="2">
    <source>
        <dbReference type="SAM" id="MobiDB-lite"/>
    </source>
</evidence>
<dbReference type="Pfam" id="PF04471">
    <property type="entry name" value="Mrr_cat"/>
    <property type="match status" value="1"/>
</dbReference>
<sequence>MVHEGALLESQTLRASVAERTEALDKVKLLSLLPDGLHVTTRMVADYFEVTERTVNRLMQRHREELTENGMRTLRGSELELFKRDTLSLFPESYPQPRSNLALFTRRAVLNVAMLLRDSDVARRVRTYLLDAEQTGRAAPRTPRPGPGPRAGSGPVDESVVRSLIAWLDERIAQSVAEQHARHPSGFQGVDETLVRRLAEETVRGVIGRTIVPLLNQAIESQREVRRQLAENEAEMIQLRRVLREHEAAGSMAALDAMNGREFERHVAWLCRRDGCAQVTVTGGHGDAGADVLGYTADGRRLVVQCKARTPSSSITSGDVQGFIGMARLEYKADVALLVATAPFTRDALLMAARHEVTAVHRGLLEAWNNGAKLRVLE</sequence>
<feature type="domain" description="Restriction endonuclease type IV Mrr" evidence="3">
    <location>
        <begin position="255"/>
        <end position="365"/>
    </location>
</feature>
<dbReference type="InterPro" id="IPR011856">
    <property type="entry name" value="tRNA_endonuc-like_dom_sf"/>
</dbReference>
<keyword evidence="5" id="KW-1185">Reference proteome</keyword>
<dbReference type="RefSeq" id="WP_070009148.1">
    <property type="nucleotide sequence ID" value="NZ_LJGS01000036.1"/>
</dbReference>
<name>A0A1E7JPY3_9ACTN</name>
<proteinExistence type="predicted"/>
<feature type="coiled-coil region" evidence="1">
    <location>
        <begin position="215"/>
        <end position="249"/>
    </location>
</feature>
<dbReference type="GO" id="GO:0003677">
    <property type="term" value="F:DNA binding"/>
    <property type="evidence" value="ECO:0007669"/>
    <property type="project" value="InterPro"/>
</dbReference>
<comment type="caution">
    <text evidence="4">The sequence shown here is derived from an EMBL/GenBank/DDBJ whole genome shotgun (WGS) entry which is preliminary data.</text>
</comment>
<dbReference type="STRING" id="933944.AN215_12305"/>
<keyword evidence="1" id="KW-0175">Coiled coil</keyword>
<dbReference type="Gene3D" id="3.40.1350.10">
    <property type="match status" value="1"/>
</dbReference>
<dbReference type="EMBL" id="LJGT01000038">
    <property type="protein sequence ID" value="OEU90294.1"/>
    <property type="molecule type" value="Genomic_DNA"/>
</dbReference>
<protein>
    <recommendedName>
        <fullName evidence="3">Restriction endonuclease type IV Mrr domain-containing protein</fullName>
    </recommendedName>
</protein>
<dbReference type="InterPro" id="IPR011335">
    <property type="entry name" value="Restrct_endonuc-II-like"/>
</dbReference>
<dbReference type="PANTHER" id="PTHR30015:SF6">
    <property type="entry name" value="SLL1429 PROTEIN"/>
    <property type="match status" value="1"/>
</dbReference>
<accession>A0A1E7JPY3</accession>
<reference evidence="4 5" key="1">
    <citation type="journal article" date="2016" name="Front. Microbiol.">
        <title>Comparative Genomics Analysis of Streptomyces Species Reveals Their Adaptation to the Marine Environment and Their Diversity at the Genomic Level.</title>
        <authorList>
            <person name="Tian X."/>
            <person name="Zhang Z."/>
            <person name="Yang T."/>
            <person name="Chen M."/>
            <person name="Li J."/>
            <person name="Chen F."/>
            <person name="Yang J."/>
            <person name="Li W."/>
            <person name="Zhang B."/>
            <person name="Zhang Z."/>
            <person name="Wu J."/>
            <person name="Zhang C."/>
            <person name="Long L."/>
            <person name="Xiao J."/>
        </authorList>
    </citation>
    <scope>NUCLEOTIDE SEQUENCE [LARGE SCALE GENOMIC DNA]</scope>
    <source>
        <strain evidence="4 5">SCSIO 10390</strain>
    </source>
</reference>
<evidence type="ECO:0000313" key="5">
    <source>
        <dbReference type="Proteomes" id="UP000176087"/>
    </source>
</evidence>
<dbReference type="GO" id="GO:0009307">
    <property type="term" value="P:DNA restriction-modification system"/>
    <property type="evidence" value="ECO:0007669"/>
    <property type="project" value="InterPro"/>
</dbReference>
<dbReference type="InterPro" id="IPR007560">
    <property type="entry name" value="Restrct_endonuc_IV_Mrr"/>
</dbReference>
<feature type="region of interest" description="Disordered" evidence="2">
    <location>
        <begin position="133"/>
        <end position="156"/>
    </location>
</feature>
<dbReference type="PANTHER" id="PTHR30015">
    <property type="entry name" value="MRR RESTRICTION SYSTEM PROTEIN"/>
    <property type="match status" value="1"/>
</dbReference>
<evidence type="ECO:0000259" key="3">
    <source>
        <dbReference type="Pfam" id="PF04471"/>
    </source>
</evidence>
<dbReference type="SUPFAM" id="SSF52980">
    <property type="entry name" value="Restriction endonuclease-like"/>
    <property type="match status" value="1"/>
</dbReference>
<dbReference type="GO" id="GO:0015666">
    <property type="term" value="F:restriction endodeoxyribonuclease activity"/>
    <property type="evidence" value="ECO:0007669"/>
    <property type="project" value="TreeGrafter"/>
</dbReference>
<dbReference type="PATRIC" id="fig|933944.5.peg.5514"/>
<dbReference type="Proteomes" id="UP000176087">
    <property type="component" value="Unassembled WGS sequence"/>
</dbReference>
<evidence type="ECO:0000313" key="4">
    <source>
        <dbReference type="EMBL" id="OEU90294.1"/>
    </source>
</evidence>
<gene>
    <name evidence="4" type="ORF">AN215_12305</name>
</gene>
<dbReference type="AlphaFoldDB" id="A0A1E7JPY3"/>
<dbReference type="InterPro" id="IPR052906">
    <property type="entry name" value="Type_IV_Methyl-Rstrct_Enzyme"/>
</dbReference>
<evidence type="ECO:0000256" key="1">
    <source>
        <dbReference type="SAM" id="Coils"/>
    </source>
</evidence>